<dbReference type="RefSeq" id="WP_052454021.1">
    <property type="nucleotide sequence ID" value="NZ_CP009313.1"/>
</dbReference>
<name>A0A0B5DDX3_9ACTN</name>
<accession>A0A0B5DDX3</accession>
<evidence type="ECO:0000256" key="1">
    <source>
        <dbReference type="ARBA" id="ARBA00022512"/>
    </source>
</evidence>
<sequence length="139" mass="15535">MVPAGCSVGFIGRGFTRHQRVTAELRSRTIVLGHFRANREGRVTGSVTIPRRERPGWHTFRLTARSPFRSVSTRIRVVRHGSCRHDRHHHRWHDGRGHHHYDRLAATGSERTLAVGGAAAGLIAVGGGTMLAVRRRRNA</sequence>
<dbReference type="InterPro" id="IPR019931">
    <property type="entry name" value="LPXTG_anchor"/>
</dbReference>
<evidence type="ECO:0000256" key="4">
    <source>
        <dbReference type="ARBA" id="ARBA00023088"/>
    </source>
</evidence>
<dbReference type="STRING" id="40318.SNOD_04460"/>
<dbReference type="OrthoDB" id="4338691at2"/>
<reference evidence="5 6" key="2">
    <citation type="journal article" date="2016" name="Appl. Microbiol. Biotechnol.">
        <title>Exploiting the genome sequence of Streptomyces nodosus for enhanced antibiotic production.</title>
        <authorList>
            <person name="Sweeney P."/>
            <person name="Murphy C.D."/>
            <person name="Caffrey P."/>
        </authorList>
    </citation>
    <scope>NUCLEOTIDE SEQUENCE [LARGE SCALE GENOMIC DNA]</scope>
    <source>
        <strain evidence="5 6">ATCC 14899</strain>
    </source>
</reference>
<keyword evidence="1" id="KW-0134">Cell wall</keyword>
<keyword evidence="4" id="KW-0572">Peptidoglycan-anchor</keyword>
<proteinExistence type="predicted"/>
<reference evidence="6" key="1">
    <citation type="submission" date="2014-09" db="EMBL/GenBank/DDBJ databases">
        <title>Sequence of the Streptomyces nodosus genome.</title>
        <authorList>
            <person name="Sweeney P."/>
            <person name="Stephens N."/>
            <person name="Murphy C."/>
            <person name="Caffrey P."/>
        </authorList>
    </citation>
    <scope>NUCLEOTIDE SEQUENCE [LARGE SCALE GENOMIC DNA]</scope>
    <source>
        <strain evidence="6">ATCC 14899</strain>
    </source>
</reference>
<dbReference type="PROSITE" id="PS50847">
    <property type="entry name" value="GRAM_POS_ANCHORING"/>
    <property type="match status" value="1"/>
</dbReference>
<evidence type="ECO:0000256" key="2">
    <source>
        <dbReference type="ARBA" id="ARBA00022525"/>
    </source>
</evidence>
<evidence type="ECO:0000313" key="5">
    <source>
        <dbReference type="EMBL" id="AJE39365.1"/>
    </source>
</evidence>
<keyword evidence="3" id="KW-0732">Signal</keyword>
<keyword evidence="2" id="KW-0964">Secreted</keyword>
<evidence type="ECO:0000256" key="3">
    <source>
        <dbReference type="ARBA" id="ARBA00022729"/>
    </source>
</evidence>
<dbReference type="HOGENOM" id="CLU_1844014_0_0_11"/>
<dbReference type="AlphaFoldDB" id="A0A0B5DDX3"/>
<gene>
    <name evidence="5" type="ORF">SNOD_04460</name>
</gene>
<dbReference type="Proteomes" id="UP000031526">
    <property type="component" value="Chromosome"/>
</dbReference>
<dbReference type="EMBL" id="CP009313">
    <property type="protein sequence ID" value="AJE39365.1"/>
    <property type="molecule type" value="Genomic_DNA"/>
</dbReference>
<evidence type="ECO:0000313" key="6">
    <source>
        <dbReference type="Proteomes" id="UP000031526"/>
    </source>
</evidence>
<organism evidence="5 6">
    <name type="scientific">Streptomyces nodosus</name>
    <dbReference type="NCBI Taxonomy" id="40318"/>
    <lineage>
        <taxon>Bacteria</taxon>
        <taxon>Bacillati</taxon>
        <taxon>Actinomycetota</taxon>
        <taxon>Actinomycetes</taxon>
        <taxon>Kitasatosporales</taxon>
        <taxon>Streptomycetaceae</taxon>
        <taxon>Streptomyces</taxon>
    </lineage>
</organism>
<keyword evidence="6" id="KW-1185">Reference proteome</keyword>
<protein>
    <submittedName>
        <fullName evidence="5">Uncharacterized protein</fullName>
    </submittedName>
</protein>